<feature type="compositionally biased region" description="Basic and acidic residues" evidence="1">
    <location>
        <begin position="263"/>
        <end position="303"/>
    </location>
</feature>
<evidence type="ECO:0000313" key="2">
    <source>
        <dbReference type="EMBL" id="CAG9328194.1"/>
    </source>
</evidence>
<sequence length="375" mass="42912">MDNNSNIKIMSITVYYTPEDFNIDKLKILFENAEAYEINTIEKIAIVNYRDKSEAEKIILEFEGKRFGENDFKIELTDNFRSLKIPPRSRSRSPVSDHDKCTENNANISLAYSPNVQNKISDEERVLNVLNACPDPTGFSSSYGCEESVIRMSGDSFIEHTDSLKTINKITKANQEIIKDEKCVGHAFTNLNVNSTEYSLPTINPAISESNFNIQLPSISDLQPQEKVSYPITKKPKRPAVLENLNIKSEVMKFKLPILDESKKIKPMEAKPNDKSKAKEQKNQENQRRQSQRLIERQQKREDYEDEDLEDEEIELEKFTAEDGSIFTVISRSSSKHRNVECGTCLKVIQQKTILTHITSKTHKEKILANNPSSV</sequence>
<keyword evidence="3" id="KW-1185">Reference proteome</keyword>
<name>A0AAU9JXQ2_9CILI</name>
<feature type="region of interest" description="Disordered" evidence="1">
    <location>
        <begin position="263"/>
        <end position="311"/>
    </location>
</feature>
<comment type="caution">
    <text evidence="2">The sequence shown here is derived from an EMBL/GenBank/DDBJ whole genome shotgun (WGS) entry which is preliminary data.</text>
</comment>
<protein>
    <submittedName>
        <fullName evidence="2">Uncharacterized protein</fullName>
    </submittedName>
</protein>
<proteinExistence type="predicted"/>
<evidence type="ECO:0000313" key="3">
    <source>
        <dbReference type="Proteomes" id="UP001162131"/>
    </source>
</evidence>
<gene>
    <name evidence="2" type="ORF">BSTOLATCC_MIC45649</name>
</gene>
<dbReference type="EMBL" id="CAJZBQ010000045">
    <property type="protein sequence ID" value="CAG9328194.1"/>
    <property type="molecule type" value="Genomic_DNA"/>
</dbReference>
<dbReference type="Proteomes" id="UP001162131">
    <property type="component" value="Unassembled WGS sequence"/>
</dbReference>
<evidence type="ECO:0000256" key="1">
    <source>
        <dbReference type="SAM" id="MobiDB-lite"/>
    </source>
</evidence>
<organism evidence="2 3">
    <name type="scientific">Blepharisma stoltei</name>
    <dbReference type="NCBI Taxonomy" id="1481888"/>
    <lineage>
        <taxon>Eukaryota</taxon>
        <taxon>Sar</taxon>
        <taxon>Alveolata</taxon>
        <taxon>Ciliophora</taxon>
        <taxon>Postciliodesmatophora</taxon>
        <taxon>Heterotrichea</taxon>
        <taxon>Heterotrichida</taxon>
        <taxon>Blepharismidae</taxon>
        <taxon>Blepharisma</taxon>
    </lineage>
</organism>
<accession>A0AAU9JXQ2</accession>
<dbReference type="AlphaFoldDB" id="A0AAU9JXQ2"/>
<reference evidence="2" key="1">
    <citation type="submission" date="2021-09" db="EMBL/GenBank/DDBJ databases">
        <authorList>
            <consortium name="AG Swart"/>
            <person name="Singh M."/>
            <person name="Singh A."/>
            <person name="Seah K."/>
            <person name="Emmerich C."/>
        </authorList>
    </citation>
    <scope>NUCLEOTIDE SEQUENCE</scope>
    <source>
        <strain evidence="2">ATCC30299</strain>
    </source>
</reference>